<feature type="region of interest" description="Disordered" evidence="1">
    <location>
        <begin position="214"/>
        <end position="251"/>
    </location>
</feature>
<accession>A0A9W8MRW4</accession>
<feature type="compositionally biased region" description="Basic residues" evidence="1">
    <location>
        <begin position="179"/>
        <end position="191"/>
    </location>
</feature>
<feature type="region of interest" description="Disordered" evidence="1">
    <location>
        <begin position="169"/>
        <end position="201"/>
    </location>
</feature>
<dbReference type="Proteomes" id="UP001148786">
    <property type="component" value="Unassembled WGS sequence"/>
</dbReference>
<protein>
    <submittedName>
        <fullName evidence="2">Uncharacterized protein</fullName>
    </submittedName>
</protein>
<comment type="caution">
    <text evidence="2">The sequence shown here is derived from an EMBL/GenBank/DDBJ whole genome shotgun (WGS) entry which is preliminary data.</text>
</comment>
<organism evidence="2 3">
    <name type="scientific">Agrocybe chaxingu</name>
    <dbReference type="NCBI Taxonomy" id="84603"/>
    <lineage>
        <taxon>Eukaryota</taxon>
        <taxon>Fungi</taxon>
        <taxon>Dikarya</taxon>
        <taxon>Basidiomycota</taxon>
        <taxon>Agaricomycotina</taxon>
        <taxon>Agaricomycetes</taxon>
        <taxon>Agaricomycetidae</taxon>
        <taxon>Agaricales</taxon>
        <taxon>Agaricineae</taxon>
        <taxon>Strophariaceae</taxon>
        <taxon>Agrocybe</taxon>
    </lineage>
</organism>
<proteinExistence type="predicted"/>
<dbReference type="EMBL" id="JANKHO010001447">
    <property type="protein sequence ID" value="KAJ3501366.1"/>
    <property type="molecule type" value="Genomic_DNA"/>
</dbReference>
<feature type="region of interest" description="Disordered" evidence="1">
    <location>
        <begin position="292"/>
        <end position="318"/>
    </location>
</feature>
<sequence length="318" mass="34530">MAGHIPLPLIRDTSFKANGTHSSVIFAPHPLRPSVSAGNLAAPGVPPPRSLALVTAPYYSPLPQVPQLHGFENRPTSRRGFPPARSFQVEHLQPSDVGQSRIPVSPFLVLPGSEGIADIPIPPDGQAVESLPMDDSINRNGMVRGVDPNYQFTFTSNHAPAILIEQTPTPVVESEPRKQKGKGRVVIKKNKPAAATHENAEKNAAIPSAALAANEKVKKDRKKRKAVDAEEPNIGEGTKRKRAKVAAGKGTEMPQLIIKPYKQHVAVEAPEEIEQTMKQWRPRRYLQRFKVYTGPGGTSQKSSAASSDSAWRGIKDCQ</sequence>
<name>A0A9W8MRW4_9AGAR</name>
<dbReference type="AlphaFoldDB" id="A0A9W8MRW4"/>
<dbReference type="OrthoDB" id="10568486at2759"/>
<evidence type="ECO:0000313" key="2">
    <source>
        <dbReference type="EMBL" id="KAJ3501366.1"/>
    </source>
</evidence>
<evidence type="ECO:0000256" key="1">
    <source>
        <dbReference type="SAM" id="MobiDB-lite"/>
    </source>
</evidence>
<evidence type="ECO:0000313" key="3">
    <source>
        <dbReference type="Proteomes" id="UP001148786"/>
    </source>
</evidence>
<gene>
    <name evidence="2" type="ORF">NLJ89_g9368</name>
</gene>
<reference evidence="2" key="1">
    <citation type="submission" date="2022-07" db="EMBL/GenBank/DDBJ databases">
        <title>Genome Sequence of Agrocybe chaxingu.</title>
        <authorList>
            <person name="Buettner E."/>
        </authorList>
    </citation>
    <scope>NUCLEOTIDE SEQUENCE</scope>
    <source>
        <strain evidence="2">MP-N11</strain>
    </source>
</reference>
<keyword evidence="3" id="KW-1185">Reference proteome</keyword>